<reference evidence="1 2" key="1">
    <citation type="submission" date="2020-08" db="EMBL/GenBank/DDBJ databases">
        <authorList>
            <person name="Seo M.-J."/>
        </authorList>
    </citation>
    <scope>NUCLEOTIDE SEQUENCE [LARGE SCALE GENOMIC DNA]</scope>
    <source>
        <strain evidence="1 2">MBLA0160</strain>
    </source>
</reference>
<organism evidence="1 2">
    <name type="scientific">Halobellus ruber</name>
    <dbReference type="NCBI Taxonomy" id="2761102"/>
    <lineage>
        <taxon>Archaea</taxon>
        <taxon>Methanobacteriati</taxon>
        <taxon>Methanobacteriota</taxon>
        <taxon>Stenosarchaea group</taxon>
        <taxon>Halobacteria</taxon>
        <taxon>Halobacteriales</taxon>
        <taxon>Haloferacaceae</taxon>
        <taxon>Halobellus</taxon>
    </lineage>
</organism>
<evidence type="ECO:0000313" key="1">
    <source>
        <dbReference type="EMBL" id="MBB6645069.1"/>
    </source>
</evidence>
<gene>
    <name evidence="1" type="ORF">H5V44_01920</name>
</gene>
<dbReference type="InterPro" id="IPR027417">
    <property type="entry name" value="P-loop_NTPase"/>
</dbReference>
<accession>A0A7J9SG28</accession>
<evidence type="ECO:0000313" key="2">
    <source>
        <dbReference type="Proteomes" id="UP000546257"/>
    </source>
</evidence>
<dbReference type="Proteomes" id="UP000546257">
    <property type="component" value="Unassembled WGS sequence"/>
</dbReference>
<sequence length="455" mass="51931">MSTHTRKQATSQDEIRRQLAAITDSHDTSCQALGDVTKPNHNDGEEIHKYFEQPPLHKYLAQAARSGAAVARYPRAFVDMMLYTDGRDKDLISELAGDVEYDFRDPHPSHEALERYSPYRAKLIEWVCDDPRRAREIRSVGGTDMFLHGEPGGGKSTLALSTAWWRMENNNETFIWAESVDESGTNERTEWLPFAPFATIAIPEGLDTAVRIVPKAATAATFEVDIETIARDVIRYESINDLMAQLLPGQFYVVFPDPLHRGCEAVSKFNYFNYRQVTPRGEDGPNRPTDADQWWFAFVAHRISGDEFVHPTFINLDEAGNLLDPDASKDIHQHYQKVKWFRNKYADARKKGLSFGYQAHSLSEVHKFPRQKIRWRVTMPGNEPPINRTLPGERSCPMNTDLTSSLDPGHAYVWKSPHFAEIRWPDLKSKPKDNPRLDAEVSIDFRRWQEATGGG</sequence>
<protein>
    <submittedName>
        <fullName evidence="1">Uncharacterized protein</fullName>
    </submittedName>
</protein>
<comment type="caution">
    <text evidence="1">The sequence shown here is derived from an EMBL/GenBank/DDBJ whole genome shotgun (WGS) entry which is preliminary data.</text>
</comment>
<proteinExistence type="predicted"/>
<dbReference type="SUPFAM" id="SSF52540">
    <property type="entry name" value="P-loop containing nucleoside triphosphate hydrolases"/>
    <property type="match status" value="1"/>
</dbReference>
<dbReference type="RefSeq" id="WP_185191447.1">
    <property type="nucleotide sequence ID" value="NZ_JACKXD010000001.1"/>
</dbReference>
<keyword evidence="2" id="KW-1185">Reference proteome</keyword>
<dbReference type="EMBL" id="JACKXD010000001">
    <property type="protein sequence ID" value="MBB6645069.1"/>
    <property type="molecule type" value="Genomic_DNA"/>
</dbReference>
<dbReference type="AlphaFoldDB" id="A0A7J9SG28"/>
<name>A0A7J9SG28_9EURY</name>